<proteinExistence type="inferred from homology"/>
<evidence type="ECO:0000256" key="6">
    <source>
        <dbReference type="ARBA" id="ARBA00022490"/>
    </source>
</evidence>
<keyword evidence="11" id="KW-0449">Lipoprotein</keyword>
<dbReference type="PANTHER" id="PTHR15207">
    <property type="entry name" value="NONSYNDROMIC HEARING IMPAIRMENT PROTEIN"/>
    <property type="match status" value="1"/>
</dbReference>
<dbReference type="AlphaFoldDB" id="A0A8C5F8Z0"/>
<evidence type="ECO:0000256" key="2">
    <source>
        <dbReference type="ARBA" id="ARBA00004651"/>
    </source>
</evidence>
<keyword evidence="10" id="KW-0564">Palmitate</keyword>
<evidence type="ECO:0000313" key="14">
    <source>
        <dbReference type="Ensembl" id="ENSGMOP00000017536.2"/>
    </source>
</evidence>
<dbReference type="GO" id="GO:0005737">
    <property type="term" value="C:cytoplasm"/>
    <property type="evidence" value="ECO:0007669"/>
    <property type="project" value="TreeGrafter"/>
</dbReference>
<organism evidence="14 15">
    <name type="scientific">Gadus morhua</name>
    <name type="common">Atlantic cod</name>
    <dbReference type="NCBI Taxonomy" id="8049"/>
    <lineage>
        <taxon>Eukaryota</taxon>
        <taxon>Metazoa</taxon>
        <taxon>Chordata</taxon>
        <taxon>Craniata</taxon>
        <taxon>Vertebrata</taxon>
        <taxon>Euteleostomi</taxon>
        <taxon>Actinopterygii</taxon>
        <taxon>Neopterygii</taxon>
        <taxon>Teleostei</taxon>
        <taxon>Neoteleostei</taxon>
        <taxon>Acanthomorphata</taxon>
        <taxon>Zeiogadaria</taxon>
        <taxon>Gadariae</taxon>
        <taxon>Gadiformes</taxon>
        <taxon>Gadoidei</taxon>
        <taxon>Gadidae</taxon>
        <taxon>Gadus</taxon>
    </lineage>
</organism>
<sequence length="463" mass="50797">MFAKATAKFVEEVDRSLKPASSCNNSIKLLSIVMEQKGRWLFQKTKYSNTPFTLDEMLQGDTVELPDVTVTDCSQYTERGSAKNQASIEATLHPDVAQFTMAHDSTSEHNNSFGVLKKEDLDLQKLHEVFKDRLIDMDHILFKQVKKERAWTVSGLVTQRIVTTQISTISQSDQQANTIGGKIGHVITKIGINVNAEISRGRSSYLTIQPNTTIAYQKQELSVQPNGVFDLNTFFFGYPCDERNMCNESPVCMVPGSTWLTKEVAELSPNFELLSGLKASARASLLQHLVSAMKQCGGVHLLEGVLSQMLDGELPSVVRVEVEAQREALQGILDVLSDTGLETEDPSSPLGAFHLVTSALAEMPDDGLAVLVSRCTPPDPQMLSSLELLMQCVIENGEMSLSSDDLAPLTGETFQLTEELFDSCGVGLQRDGDVLRTELSDCYEPQPLVLCIAIKGLASLARC</sequence>
<dbReference type="GO" id="GO:0012501">
    <property type="term" value="P:programmed cell death"/>
    <property type="evidence" value="ECO:0007669"/>
    <property type="project" value="InterPro"/>
</dbReference>
<dbReference type="Pfam" id="PF17708">
    <property type="entry name" value="Gasdermin_C"/>
    <property type="match status" value="1"/>
</dbReference>
<feature type="domain" description="Gasdermin PUB" evidence="13">
    <location>
        <begin position="265"/>
        <end position="432"/>
    </location>
</feature>
<evidence type="ECO:0000256" key="11">
    <source>
        <dbReference type="ARBA" id="ARBA00023288"/>
    </source>
</evidence>
<name>A0A8C5F8Z0_GADMO</name>
<dbReference type="Pfam" id="PF04598">
    <property type="entry name" value="Gasdermin"/>
    <property type="match status" value="1"/>
</dbReference>
<evidence type="ECO:0000256" key="4">
    <source>
        <dbReference type="ARBA" id="ARBA00022452"/>
    </source>
</evidence>
<comment type="subcellular location">
    <subcellularLocation>
        <location evidence="2">Cell membrane</location>
        <topology evidence="2">Multi-pass membrane protein</topology>
    </subcellularLocation>
    <subcellularLocation>
        <location evidence="1">Cytoplasm</location>
    </subcellularLocation>
</comment>
<keyword evidence="7" id="KW-1210">Necrosis</keyword>
<keyword evidence="4" id="KW-1134">Transmembrane beta strand</keyword>
<evidence type="ECO:0000256" key="9">
    <source>
        <dbReference type="ARBA" id="ARBA00023136"/>
    </source>
</evidence>
<evidence type="ECO:0000313" key="15">
    <source>
        <dbReference type="Proteomes" id="UP000694546"/>
    </source>
</evidence>
<keyword evidence="5" id="KW-1003">Cell membrane</keyword>
<evidence type="ECO:0000256" key="7">
    <source>
        <dbReference type="ARBA" id="ARBA00022590"/>
    </source>
</evidence>
<feature type="domain" description="Gasdermin pore forming" evidence="12">
    <location>
        <begin position="1"/>
        <end position="232"/>
    </location>
</feature>
<dbReference type="GeneID" id="115545513"/>
<evidence type="ECO:0000256" key="3">
    <source>
        <dbReference type="ARBA" id="ARBA00009279"/>
    </source>
</evidence>
<evidence type="ECO:0000256" key="5">
    <source>
        <dbReference type="ARBA" id="ARBA00022475"/>
    </source>
</evidence>
<accession>A0A8C5F8Z0</accession>
<keyword evidence="6" id="KW-0963">Cytoplasm</keyword>
<protein>
    <submittedName>
        <fullName evidence="14">Gasdermin-E-like</fullName>
    </submittedName>
</protein>
<keyword evidence="15" id="KW-1185">Reference proteome</keyword>
<dbReference type="OMA" id="KKERAWT"/>
<comment type="similarity">
    <text evidence="3">Belongs to the gasdermin family.</text>
</comment>
<reference evidence="14" key="1">
    <citation type="submission" date="2025-08" db="UniProtKB">
        <authorList>
            <consortium name="Ensembl"/>
        </authorList>
    </citation>
    <scope>IDENTIFICATION</scope>
</reference>
<evidence type="ECO:0000256" key="10">
    <source>
        <dbReference type="ARBA" id="ARBA00023139"/>
    </source>
</evidence>
<dbReference type="GO" id="GO:0012505">
    <property type="term" value="C:endomembrane system"/>
    <property type="evidence" value="ECO:0007669"/>
    <property type="project" value="UniProtKB-SubCell"/>
</dbReference>
<evidence type="ECO:0000259" key="12">
    <source>
        <dbReference type="Pfam" id="PF04598"/>
    </source>
</evidence>
<evidence type="ECO:0000259" key="13">
    <source>
        <dbReference type="Pfam" id="PF17708"/>
    </source>
</evidence>
<dbReference type="Ensembl" id="ENSGMOT00000017968.2">
    <property type="protein sequence ID" value="ENSGMOP00000017536.2"/>
    <property type="gene ID" value="ENSGMOG00000016336.2"/>
</dbReference>
<dbReference type="RefSeq" id="XP_030214640.1">
    <property type="nucleotide sequence ID" value="XM_030358780.1"/>
</dbReference>
<dbReference type="OrthoDB" id="8815334at2759"/>
<dbReference type="GeneTree" id="ENSGT00940000155880"/>
<reference evidence="14" key="2">
    <citation type="submission" date="2025-09" db="UniProtKB">
        <authorList>
            <consortium name="Ensembl"/>
        </authorList>
    </citation>
    <scope>IDENTIFICATION</scope>
</reference>
<evidence type="ECO:0000256" key="1">
    <source>
        <dbReference type="ARBA" id="ARBA00004496"/>
    </source>
</evidence>
<evidence type="ECO:0000256" key="8">
    <source>
        <dbReference type="ARBA" id="ARBA00022692"/>
    </source>
</evidence>
<keyword evidence="8" id="KW-0812">Transmembrane</keyword>
<dbReference type="InterPro" id="IPR041263">
    <property type="entry name" value="Gasdermin_PUB"/>
</dbReference>
<dbReference type="InterPro" id="IPR042377">
    <property type="entry name" value="GSDME"/>
</dbReference>
<gene>
    <name evidence="14" type="primary">LOC115545513</name>
</gene>
<dbReference type="PANTHER" id="PTHR15207:SF3">
    <property type="entry name" value="DEAFNESS, AUTOSOMAL DOMINANT 5-RELATED"/>
    <property type="match status" value="1"/>
</dbReference>
<dbReference type="InterPro" id="IPR040460">
    <property type="entry name" value="Gasdermin_pore"/>
</dbReference>
<dbReference type="Proteomes" id="UP000694546">
    <property type="component" value="Chromosome 6"/>
</dbReference>
<keyword evidence="9" id="KW-0472">Membrane</keyword>